<keyword evidence="3" id="KW-1185">Reference proteome</keyword>
<reference evidence="3" key="1">
    <citation type="journal article" date="2024" name="IScience">
        <title>Strigolactones Initiate the Formation of Haustorium-like Structures in Castilleja.</title>
        <authorList>
            <person name="Buerger M."/>
            <person name="Peterson D."/>
            <person name="Chory J."/>
        </authorList>
    </citation>
    <scope>NUCLEOTIDE SEQUENCE [LARGE SCALE GENOMIC DNA]</scope>
</reference>
<feature type="compositionally biased region" description="Basic and acidic residues" evidence="1">
    <location>
        <begin position="36"/>
        <end position="61"/>
    </location>
</feature>
<feature type="compositionally biased region" description="Basic residues" evidence="1">
    <location>
        <begin position="62"/>
        <end position="75"/>
    </location>
</feature>
<evidence type="ECO:0000313" key="3">
    <source>
        <dbReference type="Proteomes" id="UP001632038"/>
    </source>
</evidence>
<evidence type="ECO:0000313" key="2">
    <source>
        <dbReference type="EMBL" id="KAL3623639.1"/>
    </source>
</evidence>
<dbReference type="AlphaFoldDB" id="A0ABD3C235"/>
<organism evidence="2 3">
    <name type="scientific">Castilleja foliolosa</name>
    <dbReference type="NCBI Taxonomy" id="1961234"/>
    <lineage>
        <taxon>Eukaryota</taxon>
        <taxon>Viridiplantae</taxon>
        <taxon>Streptophyta</taxon>
        <taxon>Embryophyta</taxon>
        <taxon>Tracheophyta</taxon>
        <taxon>Spermatophyta</taxon>
        <taxon>Magnoliopsida</taxon>
        <taxon>eudicotyledons</taxon>
        <taxon>Gunneridae</taxon>
        <taxon>Pentapetalae</taxon>
        <taxon>asterids</taxon>
        <taxon>lamiids</taxon>
        <taxon>Lamiales</taxon>
        <taxon>Orobanchaceae</taxon>
        <taxon>Pedicularideae</taxon>
        <taxon>Castillejinae</taxon>
        <taxon>Castilleja</taxon>
    </lineage>
</organism>
<gene>
    <name evidence="2" type="ORF">CASFOL_032455</name>
</gene>
<dbReference type="EMBL" id="JAVIJP010000054">
    <property type="protein sequence ID" value="KAL3623639.1"/>
    <property type="molecule type" value="Genomic_DNA"/>
</dbReference>
<dbReference type="Proteomes" id="UP001632038">
    <property type="component" value="Unassembled WGS sequence"/>
</dbReference>
<name>A0ABD3C235_9LAMI</name>
<sequence>MAAGNRNRHHAKKILKGEPKVLEHCDTCGKDREMTAAESTEHKNNCEKEQIKKQKRKEEKMRKNKAAGKTNSGRK</sequence>
<accession>A0ABD3C235</accession>
<protein>
    <submittedName>
        <fullName evidence="2">Uncharacterized protein</fullName>
    </submittedName>
</protein>
<feature type="region of interest" description="Disordered" evidence="1">
    <location>
        <begin position="36"/>
        <end position="75"/>
    </location>
</feature>
<comment type="caution">
    <text evidence="2">The sequence shown here is derived from an EMBL/GenBank/DDBJ whole genome shotgun (WGS) entry which is preliminary data.</text>
</comment>
<evidence type="ECO:0000256" key="1">
    <source>
        <dbReference type="SAM" id="MobiDB-lite"/>
    </source>
</evidence>
<proteinExistence type="predicted"/>